<dbReference type="GO" id="GO:0005737">
    <property type="term" value="C:cytoplasm"/>
    <property type="evidence" value="ECO:0007669"/>
    <property type="project" value="TreeGrafter"/>
</dbReference>
<keyword evidence="2" id="KW-0479">Metal-binding</keyword>
<evidence type="ECO:0000259" key="6">
    <source>
        <dbReference type="Pfam" id="PF02668"/>
    </source>
</evidence>
<sequence length="311" mass="33689">MRMSILQGATMQASAGRGAAAGQAPAAIPMQAPIGAEIVGIDVGAGATDADYEFLRDALHEYSVIVLRGQGITPAQQQAFAGQFGDLRTSFYNRYAVPGTPALTVVSNIRRDDGELIGIADAGMLWHTDGSYLKTPDMYTLLYGIEIPQQDGRVLGDTVFASAWSAYDALPSDLKGRVDGLRATHSFTAHIAKKEAKGQLKRAPLSAEQRNALPDVDHPVVRTHPVNGRKCLFVTEGHTSDIVGLEPGESAELLAFLTEHIKKPQFQYRHSWRKGDLLVWDNCALQHLAVFDYGQIPRRLHRAGIAGPVPV</sequence>
<evidence type="ECO:0000256" key="5">
    <source>
        <dbReference type="ARBA" id="ARBA00023004"/>
    </source>
</evidence>
<evidence type="ECO:0000313" key="8">
    <source>
        <dbReference type="Proteomes" id="UP000469385"/>
    </source>
</evidence>
<dbReference type="GO" id="GO:0046872">
    <property type="term" value="F:metal ion binding"/>
    <property type="evidence" value="ECO:0007669"/>
    <property type="project" value="UniProtKB-KW"/>
</dbReference>
<evidence type="ECO:0000256" key="2">
    <source>
        <dbReference type="ARBA" id="ARBA00022723"/>
    </source>
</evidence>
<gene>
    <name evidence="7" type="ORF">GON04_20940</name>
</gene>
<organism evidence="7 8">
    <name type="scientific">Ramlibacter pinisoli</name>
    <dbReference type="NCBI Taxonomy" id="2682844"/>
    <lineage>
        <taxon>Bacteria</taxon>
        <taxon>Pseudomonadati</taxon>
        <taxon>Pseudomonadota</taxon>
        <taxon>Betaproteobacteria</taxon>
        <taxon>Burkholderiales</taxon>
        <taxon>Comamonadaceae</taxon>
        <taxon>Ramlibacter</taxon>
    </lineage>
</organism>
<comment type="caution">
    <text evidence="7">The sequence shown here is derived from an EMBL/GenBank/DDBJ whole genome shotgun (WGS) entry which is preliminary data.</text>
</comment>
<keyword evidence="4" id="KW-0560">Oxidoreductase</keyword>
<evidence type="ECO:0000313" key="7">
    <source>
        <dbReference type="EMBL" id="MVQ31938.1"/>
    </source>
</evidence>
<dbReference type="InterPro" id="IPR003819">
    <property type="entry name" value="TauD/TfdA-like"/>
</dbReference>
<comment type="similarity">
    <text evidence="1">Belongs to the TfdA dioxygenase family.</text>
</comment>
<dbReference type="GO" id="GO:0006790">
    <property type="term" value="P:sulfur compound metabolic process"/>
    <property type="evidence" value="ECO:0007669"/>
    <property type="project" value="TreeGrafter"/>
</dbReference>
<dbReference type="InterPro" id="IPR051323">
    <property type="entry name" value="AtsK-like"/>
</dbReference>
<keyword evidence="5" id="KW-0408">Iron</keyword>
<dbReference type="PANTHER" id="PTHR30468:SF1">
    <property type="entry name" value="ALPHA-KETOGLUTARATE-DEPENDENT SULFONATE DIOXYGENASE"/>
    <property type="match status" value="1"/>
</dbReference>
<accession>A0A6N8IYU9</accession>
<feature type="domain" description="TauD/TfdA-like" evidence="6">
    <location>
        <begin position="29"/>
        <end position="303"/>
    </location>
</feature>
<dbReference type="PANTHER" id="PTHR30468">
    <property type="entry name" value="ALPHA-KETOGLUTARATE-DEPENDENT SULFONATE DIOXYGENASE"/>
    <property type="match status" value="1"/>
</dbReference>
<dbReference type="EMBL" id="WSEL01000009">
    <property type="protein sequence ID" value="MVQ31938.1"/>
    <property type="molecule type" value="Genomic_DNA"/>
</dbReference>
<dbReference type="Proteomes" id="UP000469385">
    <property type="component" value="Unassembled WGS sequence"/>
</dbReference>
<keyword evidence="8" id="KW-1185">Reference proteome</keyword>
<reference evidence="7 8" key="1">
    <citation type="submission" date="2019-12" db="EMBL/GenBank/DDBJ databases">
        <authorList>
            <person name="Huq M.A."/>
        </authorList>
    </citation>
    <scope>NUCLEOTIDE SEQUENCE [LARGE SCALE GENOMIC DNA]</scope>
    <source>
        <strain evidence="7 8">MAH-25</strain>
    </source>
</reference>
<dbReference type="Gene3D" id="3.60.130.10">
    <property type="entry name" value="Clavaminate synthase-like"/>
    <property type="match status" value="1"/>
</dbReference>
<evidence type="ECO:0000256" key="1">
    <source>
        <dbReference type="ARBA" id="ARBA00005896"/>
    </source>
</evidence>
<dbReference type="GO" id="GO:0000908">
    <property type="term" value="F:taurine dioxygenase activity"/>
    <property type="evidence" value="ECO:0007669"/>
    <property type="project" value="TreeGrafter"/>
</dbReference>
<evidence type="ECO:0000256" key="3">
    <source>
        <dbReference type="ARBA" id="ARBA00022964"/>
    </source>
</evidence>
<proteinExistence type="inferred from homology"/>
<dbReference type="SUPFAM" id="SSF51197">
    <property type="entry name" value="Clavaminate synthase-like"/>
    <property type="match status" value="1"/>
</dbReference>
<dbReference type="Pfam" id="PF02668">
    <property type="entry name" value="TauD"/>
    <property type="match status" value="1"/>
</dbReference>
<dbReference type="InterPro" id="IPR042098">
    <property type="entry name" value="TauD-like_sf"/>
</dbReference>
<name>A0A6N8IYU9_9BURK</name>
<evidence type="ECO:0000256" key="4">
    <source>
        <dbReference type="ARBA" id="ARBA00023002"/>
    </source>
</evidence>
<dbReference type="AlphaFoldDB" id="A0A6N8IYU9"/>
<keyword evidence="3 7" id="KW-0223">Dioxygenase</keyword>
<protein>
    <submittedName>
        <fullName evidence="7">TauD/TfdA family dioxygenase</fullName>
    </submittedName>
</protein>